<sequence>MSMSFSDFDTAMMQRALYLAGSVGNTTSPNPKVGCVITQGQHIVGEGFHVIAGAPHAEVHALRQAAHLAQGATAYVTLEPCSHTGKTPPCANALIQAGVARVVCAMVDPNPQVAGQGLQRLQDAGIQAQAGLLAIEAAALNRGFLSRIQRKRPFVTLKLAASLDGKTALANGQSQWITGSKAREDVQHLRAQSNAIITGSGTVILDNPQLTVRNQIMIKPPVRVVLDRQLKSPSHAQIFNTEVAPTILFTRPENNTQAYEDLGVTSLCWQGENLFEVLEQLAEKGINEVWVEAGMTLSSAFLQQNLVDELILYQAPKILGHNAKGLFDFNVQADVLQQHSVWKTHTVTPIGEDIKWHLRHSQHVGEQGEILI</sequence>
<dbReference type="NCBIfam" id="TIGR00227">
    <property type="entry name" value="ribD_Cterm"/>
    <property type="match status" value="1"/>
</dbReference>
<keyword evidence="8 12" id="KW-0862">Zinc</keyword>
<evidence type="ECO:0000256" key="8">
    <source>
        <dbReference type="ARBA" id="ARBA00022833"/>
    </source>
</evidence>
<gene>
    <name evidence="14" type="primary">ribD</name>
    <name evidence="14" type="ORF">LVJ81_10670</name>
</gene>
<evidence type="ECO:0000256" key="4">
    <source>
        <dbReference type="ARBA" id="ARBA00005259"/>
    </source>
</evidence>
<dbReference type="Proteomes" id="UP000832034">
    <property type="component" value="Chromosome"/>
</dbReference>
<evidence type="ECO:0000256" key="1">
    <source>
        <dbReference type="ARBA" id="ARBA00002151"/>
    </source>
</evidence>
<keyword evidence="6 12" id="KW-0686">Riboflavin biosynthesis</keyword>
<dbReference type="CDD" id="cd01284">
    <property type="entry name" value="Riboflavin_deaminase-reductase"/>
    <property type="match status" value="1"/>
</dbReference>
<evidence type="ECO:0000256" key="9">
    <source>
        <dbReference type="ARBA" id="ARBA00022857"/>
    </source>
</evidence>
<dbReference type="EMBL" id="CP091512">
    <property type="protein sequence ID" value="UOO92079.1"/>
    <property type="molecule type" value="Genomic_DNA"/>
</dbReference>
<feature type="domain" description="CMP/dCMP-type deaminase" evidence="13">
    <location>
        <begin position="7"/>
        <end position="129"/>
    </location>
</feature>
<keyword evidence="9 12" id="KW-0521">NADP</keyword>
<evidence type="ECO:0000256" key="11">
    <source>
        <dbReference type="ARBA" id="ARBA00023268"/>
    </source>
</evidence>
<dbReference type="Gene3D" id="3.40.430.10">
    <property type="entry name" value="Dihydrofolate Reductase, subunit A"/>
    <property type="match status" value="1"/>
</dbReference>
<comment type="pathway">
    <text evidence="2 12">Cofactor biosynthesis; riboflavin biosynthesis; 5-amino-6-(D-ribitylamino)uracil from GTP: step 2/4.</text>
</comment>
<dbReference type="NCBIfam" id="TIGR00326">
    <property type="entry name" value="eubact_ribD"/>
    <property type="match status" value="1"/>
</dbReference>
<evidence type="ECO:0000256" key="6">
    <source>
        <dbReference type="ARBA" id="ARBA00022619"/>
    </source>
</evidence>
<comment type="catalytic activity">
    <reaction evidence="12">
        <text>2,5-diamino-6-hydroxy-4-(5-phosphoribosylamino)-pyrimidine + H2O + H(+) = 5-amino-6-(5-phospho-D-ribosylamino)uracil + NH4(+)</text>
        <dbReference type="Rhea" id="RHEA:21868"/>
        <dbReference type="ChEBI" id="CHEBI:15377"/>
        <dbReference type="ChEBI" id="CHEBI:15378"/>
        <dbReference type="ChEBI" id="CHEBI:28938"/>
        <dbReference type="ChEBI" id="CHEBI:58453"/>
        <dbReference type="ChEBI" id="CHEBI:58614"/>
        <dbReference type="EC" id="3.5.4.26"/>
    </reaction>
</comment>
<protein>
    <recommendedName>
        <fullName evidence="12">Riboflavin biosynthesis protein RibD</fullName>
    </recommendedName>
    <domain>
        <recommendedName>
            <fullName evidence="12">Diaminohydroxyphosphoribosylaminopyrimidine deaminase</fullName>
            <shortName evidence="12">DRAP deaminase</shortName>
            <ecNumber evidence="12">3.5.4.26</ecNumber>
        </recommendedName>
        <alternativeName>
            <fullName evidence="12">Riboflavin-specific deaminase</fullName>
        </alternativeName>
    </domain>
    <domain>
        <recommendedName>
            <fullName evidence="12">5-amino-6-(5-phosphoribosylamino)uracil reductase</fullName>
            <ecNumber evidence="12">1.1.1.193</ecNumber>
        </recommendedName>
        <alternativeName>
            <fullName evidence="12">HTP reductase</fullName>
        </alternativeName>
    </domain>
</protein>
<evidence type="ECO:0000259" key="13">
    <source>
        <dbReference type="PROSITE" id="PS51747"/>
    </source>
</evidence>
<comment type="pathway">
    <text evidence="3 12">Cofactor biosynthesis; riboflavin biosynthesis; 5-amino-6-(D-ribitylamino)uracil from GTP: step 3/4.</text>
</comment>
<comment type="function">
    <text evidence="1 12">Converts 2,5-diamino-6-(ribosylamino)-4(3h)-pyrimidinone 5'-phosphate into 5-amino-6-(ribosylamino)-2,4(1h,3h)-pyrimidinedione 5'-phosphate.</text>
</comment>
<comment type="similarity">
    <text evidence="5 12">In the C-terminal section; belongs to the HTP reductase family.</text>
</comment>
<evidence type="ECO:0000256" key="3">
    <source>
        <dbReference type="ARBA" id="ARBA00004910"/>
    </source>
</evidence>
<keyword evidence="12 14" id="KW-0378">Hydrolase</keyword>
<dbReference type="PANTHER" id="PTHR38011:SF7">
    <property type="entry name" value="2,5-DIAMINO-6-RIBOSYLAMINO-4(3H)-PYRIMIDINONE 5'-PHOSPHATE REDUCTASE"/>
    <property type="match status" value="1"/>
</dbReference>
<dbReference type="Pfam" id="PF01872">
    <property type="entry name" value="RibD_C"/>
    <property type="match status" value="1"/>
</dbReference>
<dbReference type="PROSITE" id="PS51747">
    <property type="entry name" value="CYT_DCMP_DEAMINASES_2"/>
    <property type="match status" value="1"/>
</dbReference>
<comment type="similarity">
    <text evidence="4 12">In the N-terminal section; belongs to the cytidine and deoxycytidylate deaminase family.</text>
</comment>
<name>A0ABY4E8J1_VITST</name>
<dbReference type="Pfam" id="PF00383">
    <property type="entry name" value="dCMP_cyt_deam_1"/>
    <property type="match status" value="1"/>
</dbReference>
<keyword evidence="7 12" id="KW-0479">Metal-binding</keyword>
<dbReference type="GO" id="GO:0008835">
    <property type="term" value="F:diaminohydroxyphosphoribosylaminopyrimidine deaminase activity"/>
    <property type="evidence" value="ECO:0007669"/>
    <property type="project" value="UniProtKB-EC"/>
</dbReference>
<dbReference type="PROSITE" id="PS00903">
    <property type="entry name" value="CYT_DCMP_DEAMINASES_1"/>
    <property type="match status" value="1"/>
</dbReference>
<keyword evidence="11" id="KW-0511">Multifunctional enzyme</keyword>
<dbReference type="InterPro" id="IPR016192">
    <property type="entry name" value="APOBEC/CMP_deaminase_Zn-bd"/>
</dbReference>
<dbReference type="RefSeq" id="WP_019958322.1">
    <property type="nucleotide sequence ID" value="NZ_CP091512.1"/>
</dbReference>
<reference evidence="14" key="1">
    <citation type="submission" date="2021-12" db="EMBL/GenBank/DDBJ databases">
        <authorList>
            <person name="Veyrier F.J."/>
        </authorList>
    </citation>
    <scope>NUCLEOTIDE SEQUENCE</scope>
    <source>
        <strain evidence="14">SAG 1488-6</strain>
    </source>
</reference>
<dbReference type="SUPFAM" id="SSF53927">
    <property type="entry name" value="Cytidine deaminase-like"/>
    <property type="match status" value="1"/>
</dbReference>
<evidence type="ECO:0000313" key="15">
    <source>
        <dbReference type="Proteomes" id="UP000832034"/>
    </source>
</evidence>
<dbReference type="Gene3D" id="3.40.140.10">
    <property type="entry name" value="Cytidine Deaminase, domain 2"/>
    <property type="match status" value="1"/>
</dbReference>
<organism evidence="14 15">
    <name type="scientific">Vitreoscilla stercoraria</name>
    <dbReference type="NCBI Taxonomy" id="61"/>
    <lineage>
        <taxon>Bacteria</taxon>
        <taxon>Pseudomonadati</taxon>
        <taxon>Pseudomonadota</taxon>
        <taxon>Betaproteobacteria</taxon>
        <taxon>Neisseriales</taxon>
        <taxon>Neisseriaceae</taxon>
        <taxon>Vitreoscilla</taxon>
    </lineage>
</organism>
<proteinExistence type="inferred from homology"/>
<evidence type="ECO:0000256" key="12">
    <source>
        <dbReference type="PIRNR" id="PIRNR006769"/>
    </source>
</evidence>
<evidence type="ECO:0000256" key="5">
    <source>
        <dbReference type="ARBA" id="ARBA00007417"/>
    </source>
</evidence>
<dbReference type="SUPFAM" id="SSF53597">
    <property type="entry name" value="Dihydrofolate reductase-like"/>
    <property type="match status" value="1"/>
</dbReference>
<dbReference type="InterPro" id="IPR002734">
    <property type="entry name" value="RibDG_C"/>
</dbReference>
<dbReference type="InterPro" id="IPR016193">
    <property type="entry name" value="Cytidine_deaminase-like"/>
</dbReference>
<comment type="cofactor">
    <cofactor evidence="12">
        <name>Zn(2+)</name>
        <dbReference type="ChEBI" id="CHEBI:29105"/>
    </cofactor>
    <text evidence="12">Binds 1 zinc ion.</text>
</comment>
<dbReference type="InterPro" id="IPR024072">
    <property type="entry name" value="DHFR-like_dom_sf"/>
</dbReference>
<keyword evidence="15" id="KW-1185">Reference proteome</keyword>
<accession>A0ABY4E8J1</accession>
<dbReference type="PANTHER" id="PTHR38011">
    <property type="entry name" value="DIHYDROFOLATE REDUCTASE FAMILY PROTEIN (AFU_ORTHOLOGUE AFUA_8G06820)"/>
    <property type="match status" value="1"/>
</dbReference>
<evidence type="ECO:0000313" key="14">
    <source>
        <dbReference type="EMBL" id="UOO92079.1"/>
    </source>
</evidence>
<keyword evidence="10 12" id="KW-0560">Oxidoreductase</keyword>
<comment type="catalytic activity">
    <reaction evidence="12">
        <text>5-amino-6-(5-phospho-D-ribitylamino)uracil + NADP(+) = 5-amino-6-(5-phospho-D-ribosylamino)uracil + NADPH + H(+)</text>
        <dbReference type="Rhea" id="RHEA:17845"/>
        <dbReference type="ChEBI" id="CHEBI:15378"/>
        <dbReference type="ChEBI" id="CHEBI:57783"/>
        <dbReference type="ChEBI" id="CHEBI:58349"/>
        <dbReference type="ChEBI" id="CHEBI:58421"/>
        <dbReference type="ChEBI" id="CHEBI:58453"/>
        <dbReference type="EC" id="1.1.1.193"/>
    </reaction>
</comment>
<reference evidence="14" key="2">
    <citation type="journal article" date="2022" name="Res Sq">
        <title>Evolution of multicellular longitudinally dividing oral cavity symbionts (Neisseriaceae).</title>
        <authorList>
            <person name="Nyongesa S."/>
            <person name="Weber P."/>
            <person name="Bernet E."/>
            <person name="Pullido F."/>
            <person name="Nieckarz M."/>
            <person name="Delaby M."/>
            <person name="Nieves C."/>
            <person name="Viehboeck T."/>
            <person name="Krause N."/>
            <person name="Rivera-Millot A."/>
            <person name="Nakamura A."/>
            <person name="Vischer N."/>
            <person name="VanNieuwenhze M."/>
            <person name="Brun Y."/>
            <person name="Cava F."/>
            <person name="Bulgheresi S."/>
            <person name="Veyrier F."/>
        </authorList>
    </citation>
    <scope>NUCLEOTIDE SEQUENCE</scope>
    <source>
        <strain evidence="14">SAG 1488-6</strain>
    </source>
</reference>
<dbReference type="EC" id="1.1.1.193" evidence="12"/>
<evidence type="ECO:0000256" key="7">
    <source>
        <dbReference type="ARBA" id="ARBA00022723"/>
    </source>
</evidence>
<dbReference type="InterPro" id="IPR011549">
    <property type="entry name" value="RibD_C"/>
</dbReference>
<dbReference type="GO" id="GO:0008703">
    <property type="term" value="F:5-amino-6-(5-phosphoribosylamino)uracil reductase activity"/>
    <property type="evidence" value="ECO:0007669"/>
    <property type="project" value="UniProtKB-EC"/>
</dbReference>
<dbReference type="InterPro" id="IPR002125">
    <property type="entry name" value="CMP_dCMP_dom"/>
</dbReference>
<evidence type="ECO:0000256" key="10">
    <source>
        <dbReference type="ARBA" id="ARBA00023002"/>
    </source>
</evidence>
<dbReference type="InterPro" id="IPR004794">
    <property type="entry name" value="Eubact_RibD"/>
</dbReference>
<dbReference type="PIRSF" id="PIRSF006769">
    <property type="entry name" value="RibD"/>
    <property type="match status" value="1"/>
</dbReference>
<dbReference type="InterPro" id="IPR050765">
    <property type="entry name" value="Riboflavin_Biosynth_HTPR"/>
</dbReference>
<evidence type="ECO:0000256" key="2">
    <source>
        <dbReference type="ARBA" id="ARBA00004882"/>
    </source>
</evidence>
<dbReference type="EC" id="3.5.4.26" evidence="12"/>